<sequence>MANPIALLFSEPNASLPTPTAVLLSPITPLSKPSATLSLPTTWLLTPQAKELMPAALLLLAYSLFGSPTATSQTSPAWTGRQARAVNNASVNNAGLWNEFNWVFMGLSRE</sequence>
<reference evidence="1 2" key="1">
    <citation type="submission" date="2019-04" db="EMBL/GenBank/DDBJ databases">
        <title>Reference strain of H23.</title>
        <authorList>
            <person name="Luo X."/>
        </authorList>
    </citation>
    <scope>NUCLEOTIDE SEQUENCE [LARGE SCALE GENOMIC DNA]</scope>
    <source>
        <strain evidence="1 2">H23</strain>
    </source>
</reference>
<evidence type="ECO:0000313" key="2">
    <source>
        <dbReference type="Proteomes" id="UP000308707"/>
    </source>
</evidence>
<name>A0A4U5JL21_9GAMM</name>
<dbReference type="Proteomes" id="UP000308707">
    <property type="component" value="Unassembled WGS sequence"/>
</dbReference>
<dbReference type="EMBL" id="SZUA01000002">
    <property type="protein sequence ID" value="TKR30262.1"/>
    <property type="molecule type" value="Genomic_DNA"/>
</dbReference>
<dbReference type="AlphaFoldDB" id="A0A4U5JL21"/>
<keyword evidence="2" id="KW-1185">Reference proteome</keyword>
<comment type="caution">
    <text evidence="1">The sequence shown here is derived from an EMBL/GenBank/DDBJ whole genome shotgun (WGS) entry which is preliminary data.</text>
</comment>
<evidence type="ECO:0000313" key="1">
    <source>
        <dbReference type="EMBL" id="TKR30262.1"/>
    </source>
</evidence>
<proteinExistence type="predicted"/>
<accession>A0A4U5JL21</accession>
<protein>
    <submittedName>
        <fullName evidence="1">Uncharacterized protein</fullName>
    </submittedName>
</protein>
<organism evidence="1 2">
    <name type="scientific">Luteimonas gilva</name>
    <dbReference type="NCBI Taxonomy" id="2572684"/>
    <lineage>
        <taxon>Bacteria</taxon>
        <taxon>Pseudomonadati</taxon>
        <taxon>Pseudomonadota</taxon>
        <taxon>Gammaproteobacteria</taxon>
        <taxon>Lysobacterales</taxon>
        <taxon>Lysobacteraceae</taxon>
        <taxon>Luteimonas</taxon>
    </lineage>
</organism>
<gene>
    <name evidence="1" type="ORF">FCE95_08985</name>
</gene>